<protein>
    <submittedName>
        <fullName evidence="2">Uncharacterized protein</fullName>
    </submittedName>
</protein>
<name>A0A3M7PNW1_BRAPC</name>
<keyword evidence="3" id="KW-1185">Reference proteome</keyword>
<organism evidence="2 3">
    <name type="scientific">Brachionus plicatilis</name>
    <name type="common">Marine rotifer</name>
    <name type="synonym">Brachionus muelleri</name>
    <dbReference type="NCBI Taxonomy" id="10195"/>
    <lineage>
        <taxon>Eukaryota</taxon>
        <taxon>Metazoa</taxon>
        <taxon>Spiralia</taxon>
        <taxon>Gnathifera</taxon>
        <taxon>Rotifera</taxon>
        <taxon>Eurotatoria</taxon>
        <taxon>Monogononta</taxon>
        <taxon>Pseudotrocha</taxon>
        <taxon>Ploima</taxon>
        <taxon>Brachionidae</taxon>
        <taxon>Brachionus</taxon>
    </lineage>
</organism>
<dbReference type="Proteomes" id="UP000276133">
    <property type="component" value="Unassembled WGS sequence"/>
</dbReference>
<evidence type="ECO:0000256" key="1">
    <source>
        <dbReference type="SAM" id="SignalP"/>
    </source>
</evidence>
<gene>
    <name evidence="2" type="ORF">BpHYR1_038597</name>
</gene>
<dbReference type="EMBL" id="REGN01009609">
    <property type="protein sequence ID" value="RNA00807.1"/>
    <property type="molecule type" value="Genomic_DNA"/>
</dbReference>
<feature type="signal peptide" evidence="1">
    <location>
        <begin position="1"/>
        <end position="19"/>
    </location>
</feature>
<reference evidence="2 3" key="1">
    <citation type="journal article" date="2018" name="Sci. Rep.">
        <title>Genomic signatures of local adaptation to the degree of environmental predictability in rotifers.</title>
        <authorList>
            <person name="Franch-Gras L."/>
            <person name="Hahn C."/>
            <person name="Garcia-Roger E.M."/>
            <person name="Carmona M.J."/>
            <person name="Serra M."/>
            <person name="Gomez A."/>
        </authorList>
    </citation>
    <scope>NUCLEOTIDE SEQUENCE [LARGE SCALE GENOMIC DNA]</scope>
    <source>
        <strain evidence="2">HYR1</strain>
    </source>
</reference>
<dbReference type="AlphaFoldDB" id="A0A3M7PNW1"/>
<proteinExistence type="predicted"/>
<comment type="caution">
    <text evidence="2">The sequence shown here is derived from an EMBL/GenBank/DDBJ whole genome shotgun (WGS) entry which is preliminary data.</text>
</comment>
<feature type="chain" id="PRO_5018123766" evidence="1">
    <location>
        <begin position="20"/>
        <end position="61"/>
    </location>
</feature>
<keyword evidence="1" id="KW-0732">Signal</keyword>
<sequence>MKLCFCFIFVFESNTPTRGYPQVPPGTKGQGVPVPVLSISIYILQALQQNKLAKLFGKKTQ</sequence>
<evidence type="ECO:0000313" key="2">
    <source>
        <dbReference type="EMBL" id="RNA00807.1"/>
    </source>
</evidence>
<evidence type="ECO:0000313" key="3">
    <source>
        <dbReference type="Proteomes" id="UP000276133"/>
    </source>
</evidence>
<accession>A0A3M7PNW1</accession>